<dbReference type="InterPro" id="IPR037140">
    <property type="entry name" value="VHL_beta_dom_sf"/>
</dbReference>
<dbReference type="GO" id="GO:0004180">
    <property type="term" value="F:carboxypeptidase activity"/>
    <property type="evidence" value="ECO:0007669"/>
    <property type="project" value="UniProtKB-KW"/>
</dbReference>
<keyword evidence="2" id="KW-0378">Hydrolase</keyword>
<keyword evidence="2" id="KW-0121">Carboxypeptidase</keyword>
<evidence type="ECO:0000313" key="3">
    <source>
        <dbReference type="Proteomes" id="UP001363151"/>
    </source>
</evidence>
<organism evidence="2 3">
    <name type="scientific">Aureococcus anophagefferens</name>
    <name type="common">Harmful bloom alga</name>
    <dbReference type="NCBI Taxonomy" id="44056"/>
    <lineage>
        <taxon>Eukaryota</taxon>
        <taxon>Sar</taxon>
        <taxon>Stramenopiles</taxon>
        <taxon>Ochrophyta</taxon>
        <taxon>Pelagophyceae</taxon>
        <taxon>Pelagomonadales</taxon>
        <taxon>Pelagomonadaceae</taxon>
        <taxon>Aureococcus</taxon>
    </lineage>
</organism>
<keyword evidence="2" id="KW-0645">Protease</keyword>
<comment type="similarity">
    <text evidence="1">Belongs to the peptidase S10 family.</text>
</comment>
<protein>
    <submittedName>
        <fullName evidence="2">Serine-type carboxypeptidase</fullName>
    </submittedName>
</protein>
<dbReference type="Pfam" id="PF00450">
    <property type="entry name" value="Peptidase_S10"/>
    <property type="match status" value="1"/>
</dbReference>
<dbReference type="InterPro" id="IPR029058">
    <property type="entry name" value="AB_hydrolase_fold"/>
</dbReference>
<comment type="caution">
    <text evidence="2">The sequence shown here is derived from an EMBL/GenBank/DDBJ whole genome shotgun (WGS) entry which is preliminary data.</text>
</comment>
<name>A0ABR1FJC8_AURAN</name>
<proteinExistence type="inferred from homology"/>
<dbReference type="InterPro" id="IPR001563">
    <property type="entry name" value="Peptidase_S10"/>
</dbReference>
<evidence type="ECO:0000256" key="1">
    <source>
        <dbReference type="ARBA" id="ARBA00009431"/>
    </source>
</evidence>
<dbReference type="EMBL" id="JBBJCI010000372">
    <property type="protein sequence ID" value="KAK7231962.1"/>
    <property type="molecule type" value="Genomic_DNA"/>
</dbReference>
<accession>A0ABR1FJC8</accession>
<keyword evidence="3" id="KW-1185">Reference proteome</keyword>
<reference evidence="2 3" key="1">
    <citation type="submission" date="2024-03" db="EMBL/GenBank/DDBJ databases">
        <title>Aureococcus anophagefferens CCMP1851 and Kratosvirus quantuckense: Draft genome of a second virus-susceptible host strain in the model system.</title>
        <authorList>
            <person name="Chase E."/>
            <person name="Truchon A.R."/>
            <person name="Schepens W."/>
            <person name="Wilhelm S.W."/>
        </authorList>
    </citation>
    <scope>NUCLEOTIDE SEQUENCE [LARGE SCALE GENOMIC DNA]</scope>
    <source>
        <strain evidence="2 3">CCMP1851</strain>
    </source>
</reference>
<dbReference type="Proteomes" id="UP001363151">
    <property type="component" value="Unassembled WGS sequence"/>
</dbReference>
<dbReference type="Gene3D" id="3.40.50.12670">
    <property type="match status" value="1"/>
</dbReference>
<sequence>MGLAMFEYVGGDAWIDYYGLDYGYCSDHVAPAGGFELRGEAAQLLKHVRPTLYDALRAKAADAADAGGRPASWLYKLLNVSADNDWRWTYDDPRVGDDQLGGYRVIFGHGTRKITFVTAHHAGHMVPAYQPSKGYEVCARIIDAAERQGFSYAPDTIDRDDSLRPPSVQLEVFEQDEVRAPEVMALVAPHLPRLRGLVDRAKRAKGVDTPTRFDWIFLRKYAAGRARDRLRAHKDGNLHSLNVFLNGRAEDGGSGGAQFAGGGLFLADGPEVDGVEVWTDEFLDAAAGVFVVPQRTGAAVVHDNTVWHGIAPLASGSKYSLLLFADMTDEQIDGDRATTAAFANDGAAPLALSWCGTAAEEGDCVAVATVAPGATEFQETYADHVFVATDAAGRAVARWVVDGGDFRERFVYGEL</sequence>
<evidence type="ECO:0000313" key="2">
    <source>
        <dbReference type="EMBL" id="KAK7231962.1"/>
    </source>
</evidence>
<dbReference type="SUPFAM" id="SSF53474">
    <property type="entry name" value="alpha/beta-Hydrolases"/>
    <property type="match status" value="1"/>
</dbReference>
<gene>
    <name evidence="2" type="ORF">SO694_00083153</name>
</gene>
<dbReference type="Gene3D" id="2.60.40.780">
    <property type="entry name" value="von Hippel-Lindau disease tumour suppressor, beta domain"/>
    <property type="match status" value="1"/>
</dbReference>